<protein>
    <submittedName>
        <fullName evidence="3">Uncharacterized protein</fullName>
    </submittedName>
</protein>
<dbReference type="Proteomes" id="UP000185612">
    <property type="component" value="Unassembled WGS sequence"/>
</dbReference>
<evidence type="ECO:0000256" key="2">
    <source>
        <dbReference type="SAM" id="SignalP"/>
    </source>
</evidence>
<sequence>MKSVVTVVLSVCLALALAWATGQAGQVVANWPVMVWLVLLAFAVQWLVFFHSWREQTDRFFDATGSATYILGTMLALLLVDHLSPRGWLLAAMVILWAGRLGTFLFLRTRRSGGDSRFAEILPNPPRLFSVWTIQGLWVSATALAAWTGITAAADAPLGWLTWLGCGVWAIGWGLELVADAQKSRFRRDPANKGEFIRSGVWSWSRHPNYFGEIVLWTGVLLVSIPVLQGWQWLAVISPLFVTLLLTRVSGIPLLEKQADQRWGGRSDYQEYKARTSVLFPLPPRR</sequence>
<dbReference type="Gene3D" id="1.20.120.1630">
    <property type="match status" value="1"/>
</dbReference>
<dbReference type="STRING" id="52770.BSZ40_02665"/>
<feature type="transmembrane region" description="Helical" evidence="1">
    <location>
        <begin position="60"/>
        <end position="80"/>
    </location>
</feature>
<keyword evidence="1" id="KW-0472">Membrane</keyword>
<keyword evidence="2" id="KW-0732">Signal</keyword>
<feature type="transmembrane region" description="Helical" evidence="1">
    <location>
        <begin position="128"/>
        <end position="154"/>
    </location>
</feature>
<name>A0A1Q5PY28_9ACTO</name>
<dbReference type="PROSITE" id="PS50244">
    <property type="entry name" value="S5A_REDUCTASE"/>
    <property type="match status" value="1"/>
</dbReference>
<evidence type="ECO:0000313" key="4">
    <source>
        <dbReference type="Proteomes" id="UP000185612"/>
    </source>
</evidence>
<reference evidence="4" key="1">
    <citation type="submission" date="2016-12" db="EMBL/GenBank/DDBJ databases">
        <authorList>
            <person name="Meng X."/>
        </authorList>
    </citation>
    <scope>NUCLEOTIDE SEQUENCE [LARGE SCALE GENOMIC DNA]</scope>
    <source>
        <strain evidence="4">DSM 20732</strain>
    </source>
</reference>
<dbReference type="InParanoid" id="A0A1Q5PY28"/>
<feature type="transmembrane region" description="Helical" evidence="1">
    <location>
        <begin position="210"/>
        <end position="228"/>
    </location>
</feature>
<dbReference type="Pfam" id="PF06966">
    <property type="entry name" value="DUF1295"/>
    <property type="match status" value="1"/>
</dbReference>
<dbReference type="RefSeq" id="WP_073823051.1">
    <property type="nucleotide sequence ID" value="NZ_MQVS01000002.1"/>
</dbReference>
<dbReference type="OrthoDB" id="9779233at2"/>
<dbReference type="GO" id="GO:0016020">
    <property type="term" value="C:membrane"/>
    <property type="evidence" value="ECO:0007669"/>
    <property type="project" value="TreeGrafter"/>
</dbReference>
<dbReference type="EMBL" id="MQVS01000002">
    <property type="protein sequence ID" value="OKL52396.1"/>
    <property type="molecule type" value="Genomic_DNA"/>
</dbReference>
<keyword evidence="1" id="KW-1133">Transmembrane helix</keyword>
<feature type="transmembrane region" description="Helical" evidence="1">
    <location>
        <begin position="86"/>
        <end position="107"/>
    </location>
</feature>
<proteinExistence type="predicted"/>
<feature type="chain" id="PRO_5010286750" evidence="2">
    <location>
        <begin position="25"/>
        <end position="286"/>
    </location>
</feature>
<feature type="signal peptide" evidence="2">
    <location>
        <begin position="1"/>
        <end position="24"/>
    </location>
</feature>
<organism evidence="3 4">
    <name type="scientific">Buchananella hordeovulneris</name>
    <dbReference type="NCBI Taxonomy" id="52770"/>
    <lineage>
        <taxon>Bacteria</taxon>
        <taxon>Bacillati</taxon>
        <taxon>Actinomycetota</taxon>
        <taxon>Actinomycetes</taxon>
        <taxon>Actinomycetales</taxon>
        <taxon>Actinomycetaceae</taxon>
        <taxon>Buchananella</taxon>
    </lineage>
</organism>
<comment type="caution">
    <text evidence="3">The sequence shown here is derived from an EMBL/GenBank/DDBJ whole genome shotgun (WGS) entry which is preliminary data.</text>
</comment>
<feature type="transmembrane region" description="Helical" evidence="1">
    <location>
        <begin position="34"/>
        <end position="53"/>
    </location>
</feature>
<keyword evidence="4" id="KW-1185">Reference proteome</keyword>
<evidence type="ECO:0000313" key="3">
    <source>
        <dbReference type="EMBL" id="OKL52396.1"/>
    </source>
</evidence>
<dbReference type="PANTHER" id="PTHR32251">
    <property type="entry name" value="3-OXO-5-ALPHA-STEROID 4-DEHYDROGENASE"/>
    <property type="match status" value="1"/>
</dbReference>
<dbReference type="FunCoup" id="A0A1Q5PY28">
    <property type="interactions" value="33"/>
</dbReference>
<evidence type="ECO:0000256" key="1">
    <source>
        <dbReference type="SAM" id="Phobius"/>
    </source>
</evidence>
<feature type="transmembrane region" description="Helical" evidence="1">
    <location>
        <begin position="160"/>
        <end position="179"/>
    </location>
</feature>
<dbReference type="AlphaFoldDB" id="A0A1Q5PY28"/>
<gene>
    <name evidence="3" type="ORF">BSZ40_02665</name>
</gene>
<keyword evidence="1" id="KW-0812">Transmembrane</keyword>
<dbReference type="PANTHER" id="PTHR32251:SF17">
    <property type="entry name" value="STEROID 5-ALPHA REDUCTASE C-TERMINAL DOMAIN-CONTAINING PROTEIN"/>
    <property type="match status" value="1"/>
</dbReference>
<dbReference type="InterPro" id="IPR010721">
    <property type="entry name" value="UstE-like"/>
</dbReference>
<accession>A0A1Q5PY28</accession>